<sequence length="199" mass="20959">MVKRRSPDASHARAQRGATLLEVLVTLLIVSFGLFGLVGLQARLQSSEMESYQRSQALILLNDMASRIETNRRMASSYVTTAPLGAGATCPTATATRLQVDVKEWCNSLQGAAETSSGTKLGAMIGGRGCVQDLGNNEYLITVAWQGLVPTAAPPEGVPCGKDMYDAAAPASASEPAPACSSDRCRRTVTTLVRIGNLS</sequence>
<dbReference type="EMBL" id="VIVL01000017">
    <property type="protein sequence ID" value="TWD75592.1"/>
    <property type="molecule type" value="Genomic_DNA"/>
</dbReference>
<evidence type="ECO:0000256" key="1">
    <source>
        <dbReference type="SAM" id="Phobius"/>
    </source>
</evidence>
<reference evidence="2 3" key="1">
    <citation type="submission" date="2019-06" db="EMBL/GenBank/DDBJ databases">
        <title>Sorghum-associated microbial communities from plants grown in Nebraska, USA.</title>
        <authorList>
            <person name="Schachtman D."/>
        </authorList>
    </citation>
    <scope>NUCLEOTIDE SEQUENCE [LARGE SCALE GENOMIC DNA]</scope>
    <source>
        <strain evidence="2 3">T529</strain>
    </source>
</reference>
<protein>
    <submittedName>
        <fullName evidence="2">Type IV pilus assembly protein PilV</fullName>
    </submittedName>
</protein>
<dbReference type="AlphaFoldDB" id="A0A561BA32"/>
<feature type="transmembrane region" description="Helical" evidence="1">
    <location>
        <begin position="20"/>
        <end position="40"/>
    </location>
</feature>
<proteinExistence type="predicted"/>
<keyword evidence="1" id="KW-0812">Transmembrane</keyword>
<keyword evidence="1" id="KW-0472">Membrane</keyword>
<comment type="caution">
    <text evidence="2">The sequence shown here is derived from an EMBL/GenBank/DDBJ whole genome shotgun (WGS) entry which is preliminary data.</text>
</comment>
<evidence type="ECO:0000313" key="3">
    <source>
        <dbReference type="Proteomes" id="UP000319722"/>
    </source>
</evidence>
<accession>A0A561BA32</accession>
<organism evidence="2 3">
    <name type="scientific">Variovorax beijingensis</name>
    <dbReference type="NCBI Taxonomy" id="2496117"/>
    <lineage>
        <taxon>Bacteria</taxon>
        <taxon>Pseudomonadati</taxon>
        <taxon>Pseudomonadota</taxon>
        <taxon>Betaproteobacteria</taxon>
        <taxon>Burkholderiales</taxon>
        <taxon>Comamonadaceae</taxon>
        <taxon>Variovorax</taxon>
    </lineage>
</organism>
<gene>
    <name evidence="2" type="ORF">FB547_1179</name>
</gene>
<dbReference type="Pfam" id="PF07963">
    <property type="entry name" value="N_methyl"/>
    <property type="match status" value="1"/>
</dbReference>
<dbReference type="OrthoDB" id="8929815at2"/>
<evidence type="ECO:0000313" key="2">
    <source>
        <dbReference type="EMBL" id="TWD75592.1"/>
    </source>
</evidence>
<dbReference type="InterPro" id="IPR012902">
    <property type="entry name" value="N_methyl_site"/>
</dbReference>
<dbReference type="Proteomes" id="UP000319722">
    <property type="component" value="Unassembled WGS sequence"/>
</dbReference>
<name>A0A561BA32_9BURK</name>
<keyword evidence="1" id="KW-1133">Transmembrane helix</keyword>